<dbReference type="Gene3D" id="3.40.1190.20">
    <property type="match status" value="1"/>
</dbReference>
<dbReference type="PANTHER" id="PTHR47098:SF2">
    <property type="entry name" value="PROTEIN MAK32"/>
    <property type="match status" value="1"/>
</dbReference>
<dbReference type="InterPro" id="IPR011611">
    <property type="entry name" value="PfkB_dom"/>
</dbReference>
<name>A0A1X7S4L7_ZYMT9</name>
<evidence type="ECO:0000313" key="2">
    <source>
        <dbReference type="EMBL" id="SMQ54460.1"/>
    </source>
</evidence>
<dbReference type="PANTHER" id="PTHR47098">
    <property type="entry name" value="PROTEIN MAK32"/>
    <property type="match status" value="1"/>
</dbReference>
<sequence>MANPSTQQRIDFVTLGMFILDDIHPSPTFPSKTPSLSIPGGAGTYSLLGARLLSPSPSNPTVAMIMDAGTDFPSSLLSTIRTWSTSSLIRQRDALTTRGWNGYSGNEVRAFKYLTPKLRLTAGDLTAELLASKSFHLICSPERCITEVNSILSRRANERVDERPLFIWEPVPDLCTAEELSRTLEANKVVDVVSPNHDELAAMFGTEHGSSVRVEMVEEHASNMVEHGIGRDGEGAIVVRCGAVGCFVLSRRVKKWLPAYHTDGSKVVDPTGGGNGFLGGLAVGLVRTGDVVDACRWGSVSASLCIEQVGVPVLEEAGNGKGEKWNGVDVLERLAEFRTRTS</sequence>
<dbReference type="EMBL" id="LT853701">
    <property type="protein sequence ID" value="SMQ54460.1"/>
    <property type="molecule type" value="Genomic_DNA"/>
</dbReference>
<proteinExistence type="predicted"/>
<evidence type="ECO:0000259" key="1">
    <source>
        <dbReference type="Pfam" id="PF00294"/>
    </source>
</evidence>
<dbReference type="AlphaFoldDB" id="A0A1X7S4L7"/>
<keyword evidence="3" id="KW-1185">Reference proteome</keyword>
<dbReference type="Proteomes" id="UP000215127">
    <property type="component" value="Chromosome 10"/>
</dbReference>
<dbReference type="STRING" id="1276538.A0A1X7S4L7"/>
<organism evidence="2 3">
    <name type="scientific">Zymoseptoria tritici (strain ST99CH_3D7)</name>
    <dbReference type="NCBI Taxonomy" id="1276538"/>
    <lineage>
        <taxon>Eukaryota</taxon>
        <taxon>Fungi</taxon>
        <taxon>Dikarya</taxon>
        <taxon>Ascomycota</taxon>
        <taxon>Pezizomycotina</taxon>
        <taxon>Dothideomycetes</taxon>
        <taxon>Dothideomycetidae</taxon>
        <taxon>Mycosphaerellales</taxon>
        <taxon>Mycosphaerellaceae</taxon>
        <taxon>Zymoseptoria</taxon>
    </lineage>
</organism>
<protein>
    <recommendedName>
        <fullName evidence="1">Carbohydrate kinase PfkB domain-containing protein</fullName>
    </recommendedName>
</protein>
<accession>A0A1X7S4L7</accession>
<evidence type="ECO:0000313" key="3">
    <source>
        <dbReference type="Proteomes" id="UP000215127"/>
    </source>
</evidence>
<feature type="domain" description="Carbohydrate kinase PfkB" evidence="1">
    <location>
        <begin position="183"/>
        <end position="311"/>
    </location>
</feature>
<dbReference type="Pfam" id="PF00294">
    <property type="entry name" value="PfkB"/>
    <property type="match status" value="1"/>
</dbReference>
<dbReference type="SUPFAM" id="SSF53613">
    <property type="entry name" value="Ribokinase-like"/>
    <property type="match status" value="1"/>
</dbReference>
<dbReference type="InterPro" id="IPR029056">
    <property type="entry name" value="Ribokinase-like"/>
</dbReference>
<reference evidence="2 3" key="1">
    <citation type="submission" date="2016-06" db="EMBL/GenBank/DDBJ databases">
        <authorList>
            <person name="Kjaerup R.B."/>
            <person name="Dalgaard T.S."/>
            <person name="Juul-Madsen H.R."/>
        </authorList>
    </citation>
    <scope>NUCLEOTIDE SEQUENCE [LARGE SCALE GENOMIC DNA]</scope>
</reference>
<gene>
    <name evidence="2" type="ORF">ZT3D7_G9615</name>
</gene>